<evidence type="ECO:0000313" key="16">
    <source>
        <dbReference type="EMBL" id="TKW11297.1"/>
    </source>
</evidence>
<keyword evidence="5 13" id="KW-0732">Signal</keyword>
<keyword evidence="2 10" id="KW-0813">Transport</keyword>
<dbReference type="InterPro" id="IPR017214">
    <property type="entry name" value="UCP037471"/>
</dbReference>
<feature type="transmembrane region" description="Helical" evidence="12">
    <location>
        <begin position="314"/>
        <end position="333"/>
    </location>
</feature>
<feature type="transmembrane region" description="Helical" evidence="12">
    <location>
        <begin position="339"/>
        <end position="363"/>
    </location>
</feature>
<accession>A0A4U6UL06</accession>
<evidence type="ECO:0000256" key="5">
    <source>
        <dbReference type="ARBA" id="ARBA00022729"/>
    </source>
</evidence>
<feature type="binding site" description="axial binding residue" evidence="11">
    <location>
        <position position="204"/>
    </location>
    <ligand>
        <name>heme b</name>
        <dbReference type="ChEBI" id="CHEBI:60344"/>
        <label>1</label>
    </ligand>
    <ligandPart>
        <name>Fe</name>
        <dbReference type="ChEBI" id="CHEBI:18248"/>
    </ligandPart>
</feature>
<feature type="binding site" description="axial binding residue" evidence="11">
    <location>
        <position position="273"/>
    </location>
    <ligand>
        <name>heme b</name>
        <dbReference type="ChEBI" id="CHEBI:60344"/>
        <label>1</label>
    </ligand>
    <ligandPart>
        <name>Fe</name>
        <dbReference type="ChEBI" id="CHEBI:18248"/>
    </ligandPart>
</feature>
<dbReference type="GO" id="GO:0016020">
    <property type="term" value="C:membrane"/>
    <property type="evidence" value="ECO:0007669"/>
    <property type="project" value="UniProtKB-SubCell"/>
</dbReference>
<dbReference type="InterPro" id="IPR005018">
    <property type="entry name" value="DOMON_domain"/>
</dbReference>
<feature type="signal peptide" evidence="13">
    <location>
        <begin position="1"/>
        <end position="23"/>
    </location>
</feature>
<evidence type="ECO:0000256" key="3">
    <source>
        <dbReference type="ARBA" id="ARBA00022692"/>
    </source>
</evidence>
<evidence type="ECO:0000256" key="6">
    <source>
        <dbReference type="ARBA" id="ARBA00022982"/>
    </source>
</evidence>
<organism evidence="16 17">
    <name type="scientific">Setaria viridis</name>
    <name type="common">Green bristlegrass</name>
    <name type="synonym">Setaria italica subsp. viridis</name>
    <dbReference type="NCBI Taxonomy" id="4556"/>
    <lineage>
        <taxon>Eukaryota</taxon>
        <taxon>Viridiplantae</taxon>
        <taxon>Streptophyta</taxon>
        <taxon>Embryophyta</taxon>
        <taxon>Tracheophyta</taxon>
        <taxon>Spermatophyta</taxon>
        <taxon>Magnoliopsida</taxon>
        <taxon>Liliopsida</taxon>
        <taxon>Poales</taxon>
        <taxon>Poaceae</taxon>
        <taxon>PACMAD clade</taxon>
        <taxon>Panicoideae</taxon>
        <taxon>Panicodae</taxon>
        <taxon>Paniceae</taxon>
        <taxon>Cenchrinae</taxon>
        <taxon>Setaria</taxon>
    </lineage>
</organism>
<dbReference type="FunFam" id="1.20.120.1770:FF:000007">
    <property type="entry name" value="Cytochrome b561 and DOMON domain-containing protein"/>
    <property type="match status" value="1"/>
</dbReference>
<dbReference type="PIRSF" id="PIRSF037471">
    <property type="entry name" value="UCP037471"/>
    <property type="match status" value="1"/>
</dbReference>
<dbReference type="InterPro" id="IPR006593">
    <property type="entry name" value="Cyt_b561/ferric_Rdtase_TM"/>
</dbReference>
<comment type="subcellular location">
    <subcellularLocation>
        <location evidence="1">Membrane</location>
        <topology evidence="1">Multi-pass membrane protein</topology>
    </subcellularLocation>
</comment>
<keyword evidence="11" id="KW-0408">Iron</keyword>
<name>A0A4U6UL06_SETVI</name>
<dbReference type="Proteomes" id="UP000298652">
    <property type="component" value="Chromosome 6"/>
</dbReference>
<keyword evidence="4 11" id="KW-0479">Metal-binding</keyword>
<dbReference type="CDD" id="cd08760">
    <property type="entry name" value="Cyt_b561_FRRS1_like"/>
    <property type="match status" value="1"/>
</dbReference>
<reference evidence="16" key="1">
    <citation type="submission" date="2019-03" db="EMBL/GenBank/DDBJ databases">
        <title>WGS assembly of Setaria viridis.</title>
        <authorList>
            <person name="Huang P."/>
            <person name="Jenkins J."/>
            <person name="Grimwood J."/>
            <person name="Barry K."/>
            <person name="Healey A."/>
            <person name="Mamidi S."/>
            <person name="Sreedasyam A."/>
            <person name="Shu S."/>
            <person name="Feldman M."/>
            <person name="Wu J."/>
            <person name="Yu Y."/>
            <person name="Chen C."/>
            <person name="Johnson J."/>
            <person name="Rokhsar D."/>
            <person name="Baxter I."/>
            <person name="Schmutz J."/>
            <person name="Brutnell T."/>
            <person name="Kellogg E."/>
        </authorList>
    </citation>
    <scope>NUCLEOTIDE SEQUENCE [LARGE SCALE GENOMIC DNA]</scope>
</reference>
<gene>
    <name evidence="16" type="ORF">SEVIR_6G224100v2</name>
</gene>
<feature type="transmembrane region" description="Helical" evidence="12">
    <location>
        <begin position="276"/>
        <end position="293"/>
    </location>
</feature>
<keyword evidence="8 10" id="KW-0472">Membrane</keyword>
<dbReference type="PANTHER" id="PTHR23130:SF144">
    <property type="entry name" value="CYTOCHROME B561 AND DOMON DOMAIN-CONTAINING PROTEIN"/>
    <property type="match status" value="1"/>
</dbReference>
<evidence type="ECO:0000256" key="2">
    <source>
        <dbReference type="ARBA" id="ARBA00022448"/>
    </source>
</evidence>
<feature type="transmembrane region" description="Helical" evidence="12">
    <location>
        <begin position="235"/>
        <end position="256"/>
    </location>
</feature>
<evidence type="ECO:0000259" key="14">
    <source>
        <dbReference type="PROSITE" id="PS50836"/>
    </source>
</evidence>
<protein>
    <recommendedName>
        <fullName evidence="10">Cytochrome b561 and DOMON domain-containing protein</fullName>
    </recommendedName>
</protein>
<evidence type="ECO:0000313" key="17">
    <source>
        <dbReference type="Proteomes" id="UP000298652"/>
    </source>
</evidence>
<feature type="domain" description="DOMON" evidence="14">
    <location>
        <begin position="45"/>
        <end position="157"/>
    </location>
</feature>
<keyword evidence="3 12" id="KW-0812">Transmembrane</keyword>
<comment type="cofactor">
    <cofactor evidence="10">
        <name>heme b</name>
        <dbReference type="ChEBI" id="CHEBI:60344"/>
    </cofactor>
    <text evidence="10">Binds 2 heme b groups non-covalently.</text>
</comment>
<evidence type="ECO:0000256" key="12">
    <source>
        <dbReference type="SAM" id="Phobius"/>
    </source>
</evidence>
<feature type="domain" description="Cytochrome b561" evidence="15">
    <location>
        <begin position="164"/>
        <end position="364"/>
    </location>
</feature>
<sequence>MSFPRLLVLFVLAVAVAPRRAAAACGAEKFSANRVFAACADLPRLGASVHWTYDAAASSLSVAFLAAPPSGGWVAWGLNPTGEGMIGTQALVAVPKGGGYEVQTYSISGLSLGSPGPLSYKTSDLTAESGGDGRVRIFGTLQLQNGTGEVNQVWQVGPFSGGAIGMHSTTNSDNLNSKGKLNLLTGASTAASGGGNILRKRNTHGVLNAVSWGLLLPMGAIFARYLKTFKSADPAWFYLHVACQLIGYGVGVSGWATGIHLGNLSKGITYSVHRNIGITVFSLGTLQIFALFLRPKKDHKYRFYWNVYHHSIGYTIIILGIINIFKGMSILSVDQKWKTAYIIAICILGAIALILEVVTWGIVLKRRKEDNKTYNGNGNGHLPLSM</sequence>
<keyword evidence="17" id="KW-1185">Reference proteome</keyword>
<dbReference type="OMA" id="IFKGFDM"/>
<evidence type="ECO:0000256" key="11">
    <source>
        <dbReference type="PIRSR" id="PIRSR037471-1"/>
    </source>
</evidence>
<feature type="chain" id="PRO_5020294663" description="Cytochrome b561 and DOMON domain-containing protein" evidence="13">
    <location>
        <begin position="24"/>
        <end position="386"/>
    </location>
</feature>
<keyword evidence="7 12" id="KW-1133">Transmembrane helix</keyword>
<evidence type="ECO:0000256" key="7">
    <source>
        <dbReference type="ARBA" id="ARBA00022989"/>
    </source>
</evidence>
<evidence type="ECO:0000256" key="8">
    <source>
        <dbReference type="ARBA" id="ARBA00023136"/>
    </source>
</evidence>
<dbReference type="AlphaFoldDB" id="A0A4U6UL06"/>
<dbReference type="PROSITE" id="PS50939">
    <property type="entry name" value="CYTOCHROME_B561"/>
    <property type="match status" value="1"/>
</dbReference>
<evidence type="ECO:0000256" key="1">
    <source>
        <dbReference type="ARBA" id="ARBA00004141"/>
    </source>
</evidence>
<feature type="binding site" description="axial binding residue" evidence="11">
    <location>
        <position position="240"/>
    </location>
    <ligand>
        <name>heme b</name>
        <dbReference type="ChEBI" id="CHEBI:60344"/>
        <label>1</label>
    </ligand>
    <ligandPart>
        <name>Fe</name>
        <dbReference type="ChEBI" id="CHEBI:18248"/>
    </ligandPart>
</feature>
<dbReference type="Gene3D" id="1.20.120.1770">
    <property type="match status" value="1"/>
</dbReference>
<keyword evidence="6 10" id="KW-0249">Electron transport</keyword>
<evidence type="ECO:0000256" key="9">
    <source>
        <dbReference type="ARBA" id="ARBA00053871"/>
    </source>
</evidence>
<feature type="binding site" description="axial binding residue" evidence="11">
    <location>
        <position position="309"/>
    </location>
    <ligand>
        <name>heme b</name>
        <dbReference type="ChEBI" id="CHEBI:60344"/>
        <label>1</label>
    </ligand>
    <ligandPart>
        <name>Fe</name>
        <dbReference type="ChEBI" id="CHEBI:18248"/>
    </ligandPart>
</feature>
<dbReference type="CDD" id="cd09629">
    <property type="entry name" value="DOMON_CIL1_like"/>
    <property type="match status" value="1"/>
</dbReference>
<evidence type="ECO:0000256" key="13">
    <source>
        <dbReference type="SAM" id="SignalP"/>
    </source>
</evidence>
<evidence type="ECO:0000259" key="15">
    <source>
        <dbReference type="PROSITE" id="PS50939"/>
    </source>
</evidence>
<dbReference type="Pfam" id="PF04526">
    <property type="entry name" value="DUF568"/>
    <property type="match status" value="1"/>
</dbReference>
<dbReference type="InterPro" id="IPR045265">
    <property type="entry name" value="AIR12_DOMON"/>
</dbReference>
<dbReference type="PROSITE" id="PS50836">
    <property type="entry name" value="DOMON"/>
    <property type="match status" value="1"/>
</dbReference>
<comment type="function">
    <text evidence="9">May act as a catecholamine-responsive trans-membrane electron transporter.</text>
</comment>
<dbReference type="Gramene" id="TKW11297">
    <property type="protein sequence ID" value="TKW11297"/>
    <property type="gene ID" value="SEVIR_6G224100v2"/>
</dbReference>
<evidence type="ECO:0000256" key="10">
    <source>
        <dbReference type="PIRNR" id="PIRNR037471"/>
    </source>
</evidence>
<dbReference type="PANTHER" id="PTHR23130">
    <property type="entry name" value="CYTOCHROME B561 AND DOMON DOMAIN-CONTAINING PROTEIN"/>
    <property type="match status" value="1"/>
</dbReference>
<dbReference type="Pfam" id="PF03188">
    <property type="entry name" value="Cytochrom_B561"/>
    <property type="match status" value="1"/>
</dbReference>
<dbReference type="EMBL" id="CM016557">
    <property type="protein sequence ID" value="TKW11297.1"/>
    <property type="molecule type" value="Genomic_DNA"/>
</dbReference>
<feature type="transmembrane region" description="Helical" evidence="12">
    <location>
        <begin position="205"/>
        <end position="223"/>
    </location>
</feature>
<dbReference type="SMART" id="SM00665">
    <property type="entry name" value="B561"/>
    <property type="match status" value="1"/>
</dbReference>
<proteinExistence type="predicted"/>
<evidence type="ECO:0000256" key="4">
    <source>
        <dbReference type="ARBA" id="ARBA00022723"/>
    </source>
</evidence>
<dbReference type="GO" id="GO:0046872">
    <property type="term" value="F:metal ion binding"/>
    <property type="evidence" value="ECO:0007669"/>
    <property type="project" value="UniProtKB-KW"/>
</dbReference>